<keyword evidence="2" id="KW-0328">Glycosyltransferase</keyword>
<organism evidence="5 6">
    <name type="scientific">Sphaerosporella brunnea</name>
    <dbReference type="NCBI Taxonomy" id="1250544"/>
    <lineage>
        <taxon>Eukaryota</taxon>
        <taxon>Fungi</taxon>
        <taxon>Dikarya</taxon>
        <taxon>Ascomycota</taxon>
        <taxon>Pezizomycotina</taxon>
        <taxon>Pezizomycetes</taxon>
        <taxon>Pezizales</taxon>
        <taxon>Pyronemataceae</taxon>
        <taxon>Sphaerosporella</taxon>
    </lineage>
</organism>
<dbReference type="InterPro" id="IPR008630">
    <property type="entry name" value="Glyco_trans_34"/>
</dbReference>
<feature type="transmembrane region" description="Helical" evidence="4">
    <location>
        <begin position="33"/>
        <end position="51"/>
    </location>
</feature>
<dbReference type="InterPro" id="IPR029044">
    <property type="entry name" value="Nucleotide-diphossugar_trans"/>
</dbReference>
<dbReference type="Pfam" id="PF05637">
    <property type="entry name" value="Glyco_transf_34"/>
    <property type="match status" value="1"/>
</dbReference>
<reference evidence="5 6" key="1">
    <citation type="submission" date="2019-09" db="EMBL/GenBank/DDBJ databases">
        <title>Draft genome of the ectomycorrhizal ascomycete Sphaerosporella brunnea.</title>
        <authorList>
            <consortium name="DOE Joint Genome Institute"/>
            <person name="Benucci G.M."/>
            <person name="Marozzi G."/>
            <person name="Antonielli L."/>
            <person name="Sanchez S."/>
            <person name="Marco P."/>
            <person name="Wang X."/>
            <person name="Falini L.B."/>
            <person name="Barry K."/>
            <person name="Haridas S."/>
            <person name="Lipzen A."/>
            <person name="Labutti K."/>
            <person name="Grigoriev I.V."/>
            <person name="Murat C."/>
            <person name="Martin F."/>
            <person name="Albertini E."/>
            <person name="Donnini D."/>
            <person name="Bonito G."/>
        </authorList>
    </citation>
    <scope>NUCLEOTIDE SEQUENCE [LARGE SCALE GENOMIC DNA]</scope>
    <source>
        <strain evidence="5 6">Sb_GMNB300</strain>
    </source>
</reference>
<dbReference type="OrthoDB" id="205108at2759"/>
<dbReference type="Proteomes" id="UP000326924">
    <property type="component" value="Unassembled WGS sequence"/>
</dbReference>
<keyword evidence="6" id="KW-1185">Reference proteome</keyword>
<gene>
    <name evidence="5" type="ORF">FN846DRAFT_978094</name>
</gene>
<dbReference type="InParanoid" id="A0A5J5EE46"/>
<evidence type="ECO:0000256" key="1">
    <source>
        <dbReference type="ARBA" id="ARBA00005664"/>
    </source>
</evidence>
<protein>
    <submittedName>
        <fullName evidence="5">Galactosyl transferase GMA12/MNN10 family-domain-containing protein</fullName>
    </submittedName>
</protein>
<dbReference type="GO" id="GO:0000136">
    <property type="term" value="C:mannan polymerase complex"/>
    <property type="evidence" value="ECO:0007669"/>
    <property type="project" value="TreeGrafter"/>
</dbReference>
<name>A0A5J5EE46_9PEZI</name>
<dbReference type="GO" id="GO:0000009">
    <property type="term" value="F:alpha-1,6-mannosyltransferase activity"/>
    <property type="evidence" value="ECO:0007669"/>
    <property type="project" value="TreeGrafter"/>
</dbReference>
<keyword evidence="4" id="KW-1133">Transmembrane helix</keyword>
<dbReference type="PANTHER" id="PTHR31306">
    <property type="entry name" value="ALPHA-1,6-MANNOSYLTRANSFERASE MNN11-RELATED"/>
    <property type="match status" value="1"/>
</dbReference>
<keyword evidence="3 5" id="KW-0808">Transferase</keyword>
<dbReference type="FunFam" id="3.90.550.10:FF:000149">
    <property type="entry name" value="Alpha-1,6-mannosyltransferase subunit"/>
    <property type="match status" value="1"/>
</dbReference>
<evidence type="ECO:0000256" key="4">
    <source>
        <dbReference type="SAM" id="Phobius"/>
    </source>
</evidence>
<dbReference type="Gene3D" id="3.90.550.10">
    <property type="entry name" value="Spore Coat Polysaccharide Biosynthesis Protein SpsA, Chain A"/>
    <property type="match status" value="1"/>
</dbReference>
<proteinExistence type="inferred from homology"/>
<evidence type="ECO:0000256" key="3">
    <source>
        <dbReference type="ARBA" id="ARBA00022679"/>
    </source>
</evidence>
<evidence type="ECO:0000313" key="5">
    <source>
        <dbReference type="EMBL" id="KAA8893620.1"/>
    </source>
</evidence>
<comment type="similarity">
    <text evidence="1">Belongs to the glycosyltransferase 34 family.</text>
</comment>
<sequence length="305" mass="35145">MHFALPTRGNHRSSPFLTNSVSRSYIPRGLHRPLYALLIFLVLAFFLLRSLSGPGRPADAPQTVMVLVLNRTDHSNEYIDKVVKNRQEYANAHGYGLFIKSTTDYPPGGSAGSGWSRIPAIRHAMSTYKHSEYFWYLDQDALIMDPTPSLEEHILAPLNSLMRRDVPIVPPQSVIKTYKHVPAERIQFILTQDKLGLTPGSMILKSGPWANYFLDAWYDPMFRFYNFARAETHALEHIVQWHPTILTKLALIPQKTFNSYSPLSENAENIYSDGDFIIRFPDCYKSEKNCENEFNRYWDKRRTVS</sequence>
<dbReference type="PANTHER" id="PTHR31306:SF10">
    <property type="entry name" value="ALPHA-1,6-MANNOSYLTRANSFERASE MNN11-RELATED"/>
    <property type="match status" value="1"/>
</dbReference>
<keyword evidence="4" id="KW-0812">Transmembrane</keyword>
<evidence type="ECO:0000256" key="2">
    <source>
        <dbReference type="ARBA" id="ARBA00022676"/>
    </source>
</evidence>
<dbReference type="EMBL" id="VXIS01000419">
    <property type="protein sequence ID" value="KAA8893620.1"/>
    <property type="molecule type" value="Genomic_DNA"/>
</dbReference>
<keyword evidence="4" id="KW-0472">Membrane</keyword>
<comment type="caution">
    <text evidence="5">The sequence shown here is derived from an EMBL/GenBank/DDBJ whole genome shotgun (WGS) entry which is preliminary data.</text>
</comment>
<evidence type="ECO:0000313" key="6">
    <source>
        <dbReference type="Proteomes" id="UP000326924"/>
    </source>
</evidence>
<accession>A0A5J5EE46</accession>
<dbReference type="GO" id="GO:0006487">
    <property type="term" value="P:protein N-linked glycosylation"/>
    <property type="evidence" value="ECO:0007669"/>
    <property type="project" value="TreeGrafter"/>
</dbReference>
<dbReference type="AlphaFoldDB" id="A0A5J5EE46"/>